<feature type="domain" description="PDZ" evidence="1">
    <location>
        <begin position="233"/>
        <end position="293"/>
    </location>
</feature>
<dbReference type="Proteomes" id="UP001443914">
    <property type="component" value="Unassembled WGS sequence"/>
</dbReference>
<dbReference type="SUPFAM" id="SSF50156">
    <property type="entry name" value="PDZ domain-like"/>
    <property type="match status" value="1"/>
</dbReference>
<organism evidence="2 3">
    <name type="scientific">Saponaria officinalis</name>
    <name type="common">Common soapwort</name>
    <name type="synonym">Lychnis saponaria</name>
    <dbReference type="NCBI Taxonomy" id="3572"/>
    <lineage>
        <taxon>Eukaryota</taxon>
        <taxon>Viridiplantae</taxon>
        <taxon>Streptophyta</taxon>
        <taxon>Embryophyta</taxon>
        <taxon>Tracheophyta</taxon>
        <taxon>Spermatophyta</taxon>
        <taxon>Magnoliopsida</taxon>
        <taxon>eudicotyledons</taxon>
        <taxon>Gunneridae</taxon>
        <taxon>Pentapetalae</taxon>
        <taxon>Caryophyllales</taxon>
        <taxon>Caryophyllaceae</taxon>
        <taxon>Caryophylleae</taxon>
        <taxon>Saponaria</taxon>
    </lineage>
</organism>
<evidence type="ECO:0000313" key="3">
    <source>
        <dbReference type="Proteomes" id="UP001443914"/>
    </source>
</evidence>
<dbReference type="AlphaFoldDB" id="A0AAW1HES3"/>
<comment type="caution">
    <text evidence="2">The sequence shown here is derived from an EMBL/GenBank/DDBJ whole genome shotgun (WGS) entry which is preliminary data.</text>
</comment>
<dbReference type="InterPro" id="IPR009003">
    <property type="entry name" value="Peptidase_S1_PA"/>
</dbReference>
<gene>
    <name evidence="2" type="ORF">RND81_12G238100</name>
</gene>
<keyword evidence="3" id="KW-1185">Reference proteome</keyword>
<dbReference type="SUPFAM" id="SSF50494">
    <property type="entry name" value="Trypsin-like serine proteases"/>
    <property type="match status" value="1"/>
</dbReference>
<dbReference type="PANTHER" id="PTHR47389">
    <property type="entry name" value="OS09G0436400 PROTEIN"/>
    <property type="match status" value="1"/>
</dbReference>
<protein>
    <recommendedName>
        <fullName evidence="1">PDZ domain-containing protein</fullName>
    </recommendedName>
</protein>
<dbReference type="PANTHER" id="PTHR47389:SF8">
    <property type="entry name" value="EXPRESSED PROTEIN"/>
    <property type="match status" value="1"/>
</dbReference>
<dbReference type="InterPro" id="IPR001478">
    <property type="entry name" value="PDZ"/>
</dbReference>
<evidence type="ECO:0000313" key="2">
    <source>
        <dbReference type="EMBL" id="KAK9674517.1"/>
    </source>
</evidence>
<evidence type="ECO:0000259" key="1">
    <source>
        <dbReference type="Pfam" id="PF13180"/>
    </source>
</evidence>
<dbReference type="EMBL" id="JBDFQZ010000012">
    <property type="protein sequence ID" value="KAK9674517.1"/>
    <property type="molecule type" value="Genomic_DNA"/>
</dbReference>
<dbReference type="Gene3D" id="2.30.42.10">
    <property type="match status" value="1"/>
</dbReference>
<proteinExistence type="predicted"/>
<sequence>MDSVLRVEELPHVIEAQRINALTGEYPKPKLRKSEYHRGEHFGLYQKTSDIDGQNAKSLQAKKMACTVSSSVVGIICDRGYWPWNSSGIIFEYCGVKKIVTAAYKLGEHRGQEVDLLLPNQKKLKGFITCVDEHYNIAIIEANLDDFSSAEFLCSLKSLGDNVTAVGRNDQFKLMGSVGVVGVREDHLESDILMSSTCSVSKWGIGGPLVEHNLSHGAVTLPWIGWKIRSLDESKIDDLELCYSNYGTFTGVVVKEVTKESPAQVAGIRPGDIIHRCNDHGINSPAELADVLFKVHDSSRTDDAEVLPLKIASGTKVKEILIGRFSPLVADSWPLLPPIEERMNSSLGF</sequence>
<reference evidence="2" key="1">
    <citation type="submission" date="2024-03" db="EMBL/GenBank/DDBJ databases">
        <title>WGS assembly of Saponaria officinalis var. Norfolk2.</title>
        <authorList>
            <person name="Jenkins J."/>
            <person name="Shu S."/>
            <person name="Grimwood J."/>
            <person name="Barry K."/>
            <person name="Goodstein D."/>
            <person name="Schmutz J."/>
            <person name="Leebens-Mack J."/>
            <person name="Osbourn A."/>
        </authorList>
    </citation>
    <scope>NUCLEOTIDE SEQUENCE [LARGE SCALE GENOMIC DNA]</scope>
    <source>
        <strain evidence="2">JIC</strain>
    </source>
</reference>
<accession>A0AAW1HES3</accession>
<dbReference type="Pfam" id="PF13180">
    <property type="entry name" value="PDZ_2"/>
    <property type="match status" value="1"/>
</dbReference>
<name>A0AAW1HES3_SAPOF</name>
<dbReference type="InterPro" id="IPR036034">
    <property type="entry name" value="PDZ_sf"/>
</dbReference>